<feature type="domain" description="Aldehyde dehydrogenase" evidence="3">
    <location>
        <begin position="60"/>
        <end position="496"/>
    </location>
</feature>
<sequence>MFFEKHSDLLAAAVEANRTRTAWTGFAPITPPESAEAADLVGAYDGRTLEVSTRTARTLTAEEISPYTGKALNVSYSAPSPEEALQAAATAASALREASAEQRVGVCLEALSRIHARGAEFAAATAHTTGQSLGMACSGSGTNALDRGLEGLAMAWAALQRIPESVTWQATFGKTPVTLRKRFRPRPLGTALVVACASFPAWNAYPAILVNLATGNPVLVKPHPRSVLATALAVEVLRDVLREAGLPADAVQLVVDTVDEPIAGRLATDPATRIIDFTGSPAFGNWLEQNCRHALVFTETAGVNTVVLDSVHDLPATIRTLASGLSLFSGQMCTTPQNIYIPDAGVRTDAGTVARAEVVEALRDALDELAAAPRRAAAVCGALQSDSTLRSLRGLAEEAERDGTLVRPPTAYDHPDHPGARVTTPMLIRLDPRRGDTLPAGEQFGPVAFLVDCADTAAAVAHATDSVRAHGAISSYLYCTDDETVDEIADAYADAGASLSVNLVSSMPMQYAAAYSDYHVTGLNPAGNATLTDESFVAGRFRLVQDRRQVADRSHSQVAGRSHSQVAGR</sequence>
<dbReference type="Gene3D" id="3.40.309.10">
    <property type="entry name" value="Aldehyde Dehydrogenase, Chain A, domain 2"/>
    <property type="match status" value="1"/>
</dbReference>
<keyword evidence="1" id="KW-0560">Oxidoreductase</keyword>
<dbReference type="Pfam" id="PF00171">
    <property type="entry name" value="Aldedh"/>
    <property type="match status" value="1"/>
</dbReference>
<keyword evidence="5" id="KW-1185">Reference proteome</keyword>
<protein>
    <submittedName>
        <fullName evidence="4">Aldehyde dehydrogenase family protein</fullName>
    </submittedName>
</protein>
<keyword evidence="2" id="KW-0520">NAD</keyword>
<evidence type="ECO:0000313" key="4">
    <source>
        <dbReference type="EMBL" id="MBF6353155.1"/>
    </source>
</evidence>
<evidence type="ECO:0000313" key="5">
    <source>
        <dbReference type="Proteomes" id="UP000707731"/>
    </source>
</evidence>
<dbReference type="RefSeq" id="WP_195000102.1">
    <property type="nucleotide sequence ID" value="NZ_JADLQN010000001.1"/>
</dbReference>
<dbReference type="EMBL" id="JADLQN010000001">
    <property type="protein sequence ID" value="MBF6353155.1"/>
    <property type="molecule type" value="Genomic_DNA"/>
</dbReference>
<accession>A0ABS0D3U4</accession>
<evidence type="ECO:0000259" key="3">
    <source>
        <dbReference type="Pfam" id="PF00171"/>
    </source>
</evidence>
<dbReference type="SUPFAM" id="SSF53720">
    <property type="entry name" value="ALDH-like"/>
    <property type="match status" value="1"/>
</dbReference>
<dbReference type="InterPro" id="IPR016162">
    <property type="entry name" value="Ald_DH_N"/>
</dbReference>
<evidence type="ECO:0000256" key="1">
    <source>
        <dbReference type="ARBA" id="ARBA00023002"/>
    </source>
</evidence>
<dbReference type="PANTHER" id="PTHR42862:SF1">
    <property type="entry name" value="DELTA-1-PYRROLINE-5-CARBOXYLATE DEHYDROGENASE 2, ISOFORM A-RELATED"/>
    <property type="match status" value="1"/>
</dbReference>
<reference evidence="4 5" key="1">
    <citation type="submission" date="2020-10" db="EMBL/GenBank/DDBJ databases">
        <title>Identification of Nocardia species via Next-generation sequencing and recognition of intraspecies genetic diversity.</title>
        <authorList>
            <person name="Li P."/>
            <person name="Li P."/>
            <person name="Lu B."/>
        </authorList>
    </citation>
    <scope>NUCLEOTIDE SEQUENCE [LARGE SCALE GENOMIC DNA]</scope>
    <source>
        <strain evidence="4 5">BJ06-0143</strain>
    </source>
</reference>
<evidence type="ECO:0000256" key="2">
    <source>
        <dbReference type="ARBA" id="ARBA00023027"/>
    </source>
</evidence>
<dbReference type="InterPro" id="IPR016161">
    <property type="entry name" value="Ald_DH/histidinol_DH"/>
</dbReference>
<organism evidence="4 5">
    <name type="scientific">Nocardia higoensis</name>
    <dbReference type="NCBI Taxonomy" id="228599"/>
    <lineage>
        <taxon>Bacteria</taxon>
        <taxon>Bacillati</taxon>
        <taxon>Actinomycetota</taxon>
        <taxon>Actinomycetes</taxon>
        <taxon>Mycobacteriales</taxon>
        <taxon>Nocardiaceae</taxon>
        <taxon>Nocardia</taxon>
    </lineage>
</organism>
<dbReference type="InterPro" id="IPR016163">
    <property type="entry name" value="Ald_DH_C"/>
</dbReference>
<dbReference type="Gene3D" id="3.40.605.10">
    <property type="entry name" value="Aldehyde Dehydrogenase, Chain A, domain 1"/>
    <property type="match status" value="1"/>
</dbReference>
<dbReference type="Proteomes" id="UP000707731">
    <property type="component" value="Unassembled WGS sequence"/>
</dbReference>
<gene>
    <name evidence="4" type="ORF">IU449_01080</name>
</gene>
<dbReference type="InterPro" id="IPR015590">
    <property type="entry name" value="Aldehyde_DH_dom"/>
</dbReference>
<comment type="caution">
    <text evidence="4">The sequence shown here is derived from an EMBL/GenBank/DDBJ whole genome shotgun (WGS) entry which is preliminary data.</text>
</comment>
<dbReference type="PANTHER" id="PTHR42862">
    <property type="entry name" value="DELTA-1-PYRROLINE-5-CARBOXYLATE DEHYDROGENASE 1, ISOFORM A-RELATED"/>
    <property type="match status" value="1"/>
</dbReference>
<dbReference type="InterPro" id="IPR050485">
    <property type="entry name" value="Proline_metab_enzyme"/>
</dbReference>
<name>A0ABS0D3U4_9NOCA</name>
<proteinExistence type="predicted"/>